<keyword evidence="4 13" id="KW-1003">Cell membrane</keyword>
<proteinExistence type="inferred from homology"/>
<accession>A0A1X9SRW1</accession>
<feature type="transmembrane region" description="Helical" evidence="13">
    <location>
        <begin position="37"/>
        <end position="56"/>
    </location>
</feature>
<dbReference type="InterPro" id="IPR023498">
    <property type="entry name" value="Zn_transptr_ZupT"/>
</dbReference>
<gene>
    <name evidence="13" type="primary">zupT</name>
    <name evidence="14" type="ORF">CIGN_0684</name>
</gene>
<feature type="transmembrane region" description="Helical" evidence="13">
    <location>
        <begin position="269"/>
        <end position="288"/>
    </location>
</feature>
<dbReference type="AlphaFoldDB" id="A0A1X9SRW1"/>
<feature type="binding site" description="M1 metal binding site" evidence="13">
    <location>
        <position position="184"/>
    </location>
    <ligand>
        <name>Zn(2+)</name>
        <dbReference type="ChEBI" id="CHEBI:29105"/>
    </ligand>
</feature>
<feature type="transmembrane region" description="Helical" evidence="13">
    <location>
        <begin position="206"/>
        <end position="229"/>
    </location>
</feature>
<dbReference type="Proteomes" id="UP000194309">
    <property type="component" value="Chromosome"/>
</dbReference>
<sequence length="289" mass="31213">MEFDFMQLFYAFLLTLFAGFSTSIGAVIAFFSKKDDYRLLSIGLGFSAGVMIYISFMEILPSSMDDFARIFESKNAEFIGLLAFFSGIVLTALIDKFIPSDLNPHEPKDSLDELKFCPLPKSNEPRPTYHPGISQKSLKSLKRTGIITAFAIAIHNFPEGFATFISSVESLSFGLAIAGAVALHNIPEGLAVSLPIYHATGDKKRAFAYSCLSGLAEPIGAIAGALILMPFMNETVMASVFGVVAGIMVFISFDELLPAARSYDKAHDSLYGLVAGMVVMAVSLILLGI</sequence>
<keyword evidence="10" id="KW-0408">Iron</keyword>
<organism evidence="14 15">
    <name type="scientific">Campylobacter devanensis</name>
    <dbReference type="NCBI Taxonomy" id="3161138"/>
    <lineage>
        <taxon>Bacteria</taxon>
        <taxon>Pseudomonadati</taxon>
        <taxon>Campylobacterota</taxon>
        <taxon>Epsilonproteobacteria</taxon>
        <taxon>Campylobacterales</taxon>
        <taxon>Campylobacteraceae</taxon>
        <taxon>Campylobacter</taxon>
    </lineage>
</organism>
<evidence type="ECO:0000256" key="13">
    <source>
        <dbReference type="HAMAP-Rule" id="MF_00548"/>
    </source>
</evidence>
<dbReference type="HAMAP" id="MF_00548">
    <property type="entry name" value="ZupT"/>
    <property type="match status" value="1"/>
</dbReference>
<feature type="transmembrane region" description="Helical" evidence="13">
    <location>
        <begin position="171"/>
        <end position="194"/>
    </location>
</feature>
<keyword evidence="15" id="KW-1185">Reference proteome</keyword>
<feature type="transmembrane region" description="Helical" evidence="13">
    <location>
        <begin position="76"/>
        <end position="94"/>
    </location>
</feature>
<keyword evidence="9 13" id="KW-1133">Transmembrane helix</keyword>
<accession>A0A381D8P2</accession>
<keyword evidence="6" id="KW-0479">Metal-binding</keyword>
<dbReference type="GO" id="GO:0046872">
    <property type="term" value="F:metal ion binding"/>
    <property type="evidence" value="ECO:0007669"/>
    <property type="project" value="UniProtKB-KW"/>
</dbReference>
<evidence type="ECO:0000256" key="2">
    <source>
        <dbReference type="ARBA" id="ARBA00009703"/>
    </source>
</evidence>
<feature type="binding site" description="M2 metal binding site" evidence="13">
    <location>
        <position position="185"/>
    </location>
    <ligand>
        <name>Fe(2+)</name>
        <dbReference type="ChEBI" id="CHEBI:29033"/>
    </ligand>
</feature>
<dbReference type="PANTHER" id="PTHR11040">
    <property type="entry name" value="ZINC/IRON TRANSPORTER"/>
    <property type="match status" value="1"/>
</dbReference>
<evidence type="ECO:0000313" key="14">
    <source>
        <dbReference type="EMBL" id="ARQ98973.1"/>
    </source>
</evidence>
<evidence type="ECO:0000256" key="9">
    <source>
        <dbReference type="ARBA" id="ARBA00022989"/>
    </source>
</evidence>
<keyword evidence="8 13" id="KW-0864">Zinc transport</keyword>
<keyword evidence="7 13" id="KW-0862">Zinc</keyword>
<comment type="subcellular location">
    <subcellularLocation>
        <location evidence="1 13">Cell membrane</location>
        <topology evidence="1 13">Multi-pass membrane protein</topology>
    </subcellularLocation>
</comment>
<protein>
    <recommendedName>
        <fullName evidence="13">Zinc transporter ZupT</fullName>
    </recommendedName>
</protein>
<dbReference type="STRING" id="1660064.CIGN_0684"/>
<feature type="binding site" description="M1 metal binding site" evidence="13">
    <location>
        <position position="159"/>
    </location>
    <ligand>
        <name>Zn(2+)</name>
        <dbReference type="ChEBI" id="CHEBI:29105"/>
    </ligand>
</feature>
<dbReference type="GO" id="GO:0005886">
    <property type="term" value="C:plasma membrane"/>
    <property type="evidence" value="ECO:0007669"/>
    <property type="project" value="UniProtKB-SubCell"/>
</dbReference>
<evidence type="ECO:0000256" key="1">
    <source>
        <dbReference type="ARBA" id="ARBA00004651"/>
    </source>
</evidence>
<evidence type="ECO:0000256" key="10">
    <source>
        <dbReference type="ARBA" id="ARBA00023004"/>
    </source>
</evidence>
<feature type="binding site" description="M2 metal binding site" evidence="13">
    <location>
        <position position="159"/>
    </location>
    <ligand>
        <name>Fe(2+)</name>
        <dbReference type="ChEBI" id="CHEBI:29033"/>
    </ligand>
</feature>
<comment type="similarity">
    <text evidence="2 13">Belongs to the ZIP transporter (TC 2.A.5) family. ZupT subfamily.</text>
</comment>
<dbReference type="PANTHER" id="PTHR11040:SF205">
    <property type="entry name" value="ZINC TRANSPORTER ZUPT"/>
    <property type="match status" value="1"/>
</dbReference>
<evidence type="ECO:0000313" key="15">
    <source>
        <dbReference type="Proteomes" id="UP000194309"/>
    </source>
</evidence>
<name>A0A1X9SRW1_9BACT</name>
<evidence type="ECO:0000256" key="3">
    <source>
        <dbReference type="ARBA" id="ARBA00022448"/>
    </source>
</evidence>
<dbReference type="GO" id="GO:0005385">
    <property type="term" value="F:zinc ion transmembrane transporter activity"/>
    <property type="evidence" value="ECO:0007669"/>
    <property type="project" value="UniProtKB-UniRule"/>
</dbReference>
<dbReference type="EMBL" id="CP018788">
    <property type="protein sequence ID" value="ARQ98973.1"/>
    <property type="molecule type" value="Genomic_DNA"/>
</dbReference>
<dbReference type="NCBIfam" id="NF003243">
    <property type="entry name" value="PRK04201.1"/>
    <property type="match status" value="1"/>
</dbReference>
<feature type="binding site" description="M1 metal binding site" evidence="13">
    <location>
        <position position="188"/>
    </location>
    <ligand>
        <name>Zn(2+)</name>
        <dbReference type="ChEBI" id="CHEBI:29105"/>
    </ligand>
</feature>
<feature type="transmembrane region" description="Helical" evidence="13">
    <location>
        <begin position="235"/>
        <end position="257"/>
    </location>
</feature>
<dbReference type="InterPro" id="IPR003689">
    <property type="entry name" value="ZIP"/>
</dbReference>
<feature type="binding site" description="M2 metal binding site" evidence="13">
    <location>
        <position position="188"/>
    </location>
    <ligand>
        <name>Fe(2+)</name>
        <dbReference type="ChEBI" id="CHEBI:29033"/>
    </ligand>
</feature>
<feature type="transmembrane region" description="Helical" evidence="13">
    <location>
        <begin position="6"/>
        <end position="30"/>
    </location>
</feature>
<evidence type="ECO:0000256" key="8">
    <source>
        <dbReference type="ARBA" id="ARBA00022906"/>
    </source>
</evidence>
<dbReference type="OrthoDB" id="9787346at2"/>
<dbReference type="Pfam" id="PF02535">
    <property type="entry name" value="Zip"/>
    <property type="match status" value="1"/>
</dbReference>
<feature type="binding site" description="M2 metal binding site" evidence="13">
    <location>
        <position position="217"/>
    </location>
    <ligand>
        <name>Fe(2+)</name>
        <dbReference type="ChEBI" id="CHEBI:29033"/>
    </ligand>
</feature>
<comment type="function">
    <text evidence="13">Mediates zinc uptake. May also transport other divalent cations.</text>
</comment>
<keyword evidence="5 13" id="KW-0812">Transmembrane</keyword>
<keyword evidence="3 13" id="KW-0813">Transport</keyword>
<feature type="binding site" description="M2 metal binding site" evidence="13">
    <location>
        <position position="156"/>
    </location>
    <ligand>
        <name>Fe(2+)</name>
        <dbReference type="ChEBI" id="CHEBI:29033"/>
    </ligand>
</feature>
<evidence type="ECO:0000256" key="7">
    <source>
        <dbReference type="ARBA" id="ARBA00022833"/>
    </source>
</evidence>
<evidence type="ECO:0000256" key="4">
    <source>
        <dbReference type="ARBA" id="ARBA00022475"/>
    </source>
</evidence>
<evidence type="ECO:0000256" key="12">
    <source>
        <dbReference type="ARBA" id="ARBA00023136"/>
    </source>
</evidence>
<evidence type="ECO:0000256" key="5">
    <source>
        <dbReference type="ARBA" id="ARBA00022692"/>
    </source>
</evidence>
<evidence type="ECO:0000256" key="11">
    <source>
        <dbReference type="ARBA" id="ARBA00023065"/>
    </source>
</evidence>
<comment type="catalytic activity">
    <reaction evidence="13">
        <text>Zn(2+)(in) = Zn(2+)(out)</text>
        <dbReference type="Rhea" id="RHEA:29351"/>
        <dbReference type="ChEBI" id="CHEBI:29105"/>
    </reaction>
</comment>
<dbReference type="KEGG" id="cdev:CIGN_0684"/>
<keyword evidence="11 13" id="KW-0406">Ion transport</keyword>
<keyword evidence="12 13" id="KW-0472">Membrane</keyword>
<evidence type="ECO:0000256" key="6">
    <source>
        <dbReference type="ARBA" id="ARBA00022723"/>
    </source>
</evidence>
<reference evidence="14 15" key="1">
    <citation type="journal article" date="2017" name="Genome Biol. Evol.">
        <title>Comparative Genomic Analysis Identifies a Campylobacter Clade Deficient in Selenium Metabolism.</title>
        <authorList>
            <person name="Miller W.G."/>
            <person name="Yee E."/>
            <person name="Lopes B.S."/>
            <person name="Chapman M.H."/>
            <person name="Huynh S."/>
            <person name="Bono J.L."/>
            <person name="Parker C.T."/>
            <person name="Strachan N.J.C."/>
            <person name="Forbes K.J."/>
        </authorList>
    </citation>
    <scope>NUCLEOTIDE SEQUENCE [LARGE SCALE GENOMIC DNA]</scope>
    <source>
        <strain evidence="14 15">NCTC 13003</strain>
    </source>
</reference>